<evidence type="ECO:0000313" key="1">
    <source>
        <dbReference type="EMBL" id="RKT72046.1"/>
    </source>
</evidence>
<name>A0A495XFQ0_9PSEU</name>
<reference evidence="1 2" key="1">
    <citation type="submission" date="2018-10" db="EMBL/GenBank/DDBJ databases">
        <title>Sequencing the genomes of 1000 actinobacteria strains.</title>
        <authorList>
            <person name="Klenk H.-P."/>
        </authorList>
    </citation>
    <scope>NUCLEOTIDE SEQUENCE [LARGE SCALE GENOMIC DNA]</scope>
    <source>
        <strain evidence="1 2">DSM 43911</strain>
    </source>
</reference>
<evidence type="ECO:0000313" key="2">
    <source>
        <dbReference type="Proteomes" id="UP000272729"/>
    </source>
</evidence>
<protein>
    <submittedName>
        <fullName evidence="1">Uncharacterized protein</fullName>
    </submittedName>
</protein>
<dbReference type="RefSeq" id="WP_121224792.1">
    <property type="nucleotide sequence ID" value="NZ_JBIUBA010000008.1"/>
</dbReference>
<sequence>MPSYSLDRIIRTLRSFMCSTGLPRPDRLVISTRSGSVHAEFTSGTAPDRLAALLLWTTQLDGLTLTWTLRPDNTLTVAATARNRAGLTFGLTASAEVSAFGGVPVGKAAVTLGPFRLAPIVVEPVTFEEVARLVQLGRVVSARSTRVGLAA</sequence>
<keyword evidence="2" id="KW-1185">Reference proteome</keyword>
<dbReference type="OrthoDB" id="3681271at2"/>
<dbReference type="Proteomes" id="UP000272729">
    <property type="component" value="Unassembled WGS sequence"/>
</dbReference>
<proteinExistence type="predicted"/>
<dbReference type="EMBL" id="RBXR01000001">
    <property type="protein sequence ID" value="RKT72046.1"/>
    <property type="molecule type" value="Genomic_DNA"/>
</dbReference>
<organism evidence="1 2">
    <name type="scientific">Saccharothrix variisporea</name>
    <dbReference type="NCBI Taxonomy" id="543527"/>
    <lineage>
        <taxon>Bacteria</taxon>
        <taxon>Bacillati</taxon>
        <taxon>Actinomycetota</taxon>
        <taxon>Actinomycetes</taxon>
        <taxon>Pseudonocardiales</taxon>
        <taxon>Pseudonocardiaceae</taxon>
        <taxon>Saccharothrix</taxon>
    </lineage>
</organism>
<gene>
    <name evidence="1" type="ORF">DFJ66_5349</name>
</gene>
<dbReference type="AlphaFoldDB" id="A0A495XFQ0"/>
<accession>A0A495XFQ0</accession>
<comment type="caution">
    <text evidence="1">The sequence shown here is derived from an EMBL/GenBank/DDBJ whole genome shotgun (WGS) entry which is preliminary data.</text>
</comment>